<sequence>MATFDDALTYLKKENVRITPQRIAILEFLTEVQNHPTAEDVYRAIEAKFPGISVATVYNNLKLFTEIGFLKEMNYGSSSSRYDFSVDPHYHVICQNCGKVSDFFYPKLDDVEMAASQLTDYQVRSHRLELYGLCPTCQQTSLETEGEIK</sequence>
<dbReference type="EMBL" id="BMDT01000001">
    <property type="protein sequence ID" value="GGI64853.1"/>
    <property type="molecule type" value="Genomic_DNA"/>
</dbReference>
<reference evidence="14" key="1">
    <citation type="journal article" date="2014" name="Int. J. Syst. Evol. Microbiol.">
        <title>Complete genome sequence of Corynebacterium casei LMG S-19264T (=DSM 44701T), isolated from a smear-ripened cheese.</title>
        <authorList>
            <consortium name="US DOE Joint Genome Institute (JGI-PGF)"/>
            <person name="Walter F."/>
            <person name="Albersmeier A."/>
            <person name="Kalinowski J."/>
            <person name="Ruckert C."/>
        </authorList>
    </citation>
    <scope>NUCLEOTIDE SEQUENCE</scope>
    <source>
        <strain evidence="14">CCM 8433</strain>
    </source>
</reference>
<feature type="binding site" evidence="12">
    <location>
        <position position="137"/>
    </location>
    <ligand>
        <name>Zn(2+)</name>
        <dbReference type="ChEBI" id="CHEBI:29105"/>
    </ligand>
</feature>
<comment type="function">
    <text evidence="11">Manganese-dependent repressor that controls a regulon of oxidative stress resistance and iron-storage proteins. May act as a hydrogen peroxide and organic hydroperoxide sensor.</text>
</comment>
<dbReference type="SUPFAM" id="SSF46785">
    <property type="entry name" value="Winged helix' DNA-binding domain"/>
    <property type="match status" value="1"/>
</dbReference>
<evidence type="ECO:0000256" key="1">
    <source>
        <dbReference type="ARBA" id="ARBA00004496"/>
    </source>
</evidence>
<name>A0A917JCV2_9ENTE</name>
<comment type="cofactor">
    <cofactor evidence="13">
        <name>Mn(2+)</name>
        <dbReference type="ChEBI" id="CHEBI:29035"/>
    </cofactor>
    <cofactor evidence="13">
        <name>Fe(2+)</name>
        <dbReference type="ChEBI" id="CHEBI:29033"/>
    </cofactor>
    <text evidence="13">Binds 1 Mn(2+) or Fe(2+) ion per subunit.</text>
</comment>
<dbReference type="Gene3D" id="1.10.10.10">
    <property type="entry name" value="Winged helix-like DNA-binding domain superfamily/Winged helix DNA-binding domain"/>
    <property type="match status" value="1"/>
</dbReference>
<keyword evidence="10" id="KW-0464">Manganese</keyword>
<dbReference type="RefSeq" id="WP_188366678.1">
    <property type="nucleotide sequence ID" value="NZ_BMDT01000001.1"/>
</dbReference>
<dbReference type="InterPro" id="IPR043135">
    <property type="entry name" value="Fur_C"/>
</dbReference>
<dbReference type="GO" id="GO:0003700">
    <property type="term" value="F:DNA-binding transcription factor activity"/>
    <property type="evidence" value="ECO:0007669"/>
    <property type="project" value="InterPro"/>
</dbReference>
<evidence type="ECO:0000256" key="13">
    <source>
        <dbReference type="PIRSR" id="PIRSR602481-2"/>
    </source>
</evidence>
<dbReference type="PANTHER" id="PTHR33202:SF8">
    <property type="entry name" value="PEROXIDE-RESPONSIVE REPRESSOR PERR"/>
    <property type="match status" value="1"/>
</dbReference>
<evidence type="ECO:0000256" key="7">
    <source>
        <dbReference type="ARBA" id="ARBA00023015"/>
    </source>
</evidence>
<dbReference type="Gene3D" id="3.30.1490.190">
    <property type="match status" value="1"/>
</dbReference>
<evidence type="ECO:0000256" key="11">
    <source>
        <dbReference type="ARBA" id="ARBA00058667"/>
    </source>
</evidence>
<dbReference type="FunFam" id="3.30.1490.190:FF:000003">
    <property type="entry name" value="Fur family transcriptional regulator"/>
    <property type="match status" value="1"/>
</dbReference>
<dbReference type="GO" id="GO:0000976">
    <property type="term" value="F:transcription cis-regulatory region binding"/>
    <property type="evidence" value="ECO:0007669"/>
    <property type="project" value="TreeGrafter"/>
</dbReference>
<dbReference type="PANTHER" id="PTHR33202">
    <property type="entry name" value="ZINC UPTAKE REGULATION PROTEIN"/>
    <property type="match status" value="1"/>
</dbReference>
<feature type="binding site" evidence="13">
    <location>
        <position position="126"/>
    </location>
    <ligand>
        <name>Fe cation</name>
        <dbReference type="ChEBI" id="CHEBI:24875"/>
    </ligand>
</feature>
<evidence type="ECO:0000256" key="4">
    <source>
        <dbReference type="ARBA" id="ARBA00022491"/>
    </source>
</evidence>
<evidence type="ECO:0000256" key="2">
    <source>
        <dbReference type="ARBA" id="ARBA00007957"/>
    </source>
</evidence>
<evidence type="ECO:0000256" key="9">
    <source>
        <dbReference type="ARBA" id="ARBA00023163"/>
    </source>
</evidence>
<keyword evidence="4" id="KW-0678">Repressor</keyword>
<comment type="cofactor">
    <cofactor evidence="12">
        <name>Zn(2+)</name>
        <dbReference type="ChEBI" id="CHEBI:29105"/>
    </cofactor>
    <text evidence="12">Binds 1 zinc ion per subunit.</text>
</comment>
<comment type="caution">
    <text evidence="14">The sequence shown here is derived from an EMBL/GenBank/DDBJ whole genome shotgun (WGS) entry which is preliminary data.</text>
</comment>
<dbReference type="FunFam" id="1.10.10.10:FF:000007">
    <property type="entry name" value="Ferric uptake regulation protein"/>
    <property type="match status" value="1"/>
</dbReference>
<feature type="binding site" evidence="12">
    <location>
        <position position="94"/>
    </location>
    <ligand>
        <name>Zn(2+)</name>
        <dbReference type="ChEBI" id="CHEBI:29105"/>
    </ligand>
</feature>
<evidence type="ECO:0000313" key="15">
    <source>
        <dbReference type="Proteomes" id="UP000622610"/>
    </source>
</evidence>
<feature type="binding site" evidence="12">
    <location>
        <position position="134"/>
    </location>
    <ligand>
        <name>Zn(2+)</name>
        <dbReference type="ChEBI" id="CHEBI:29105"/>
    </ligand>
</feature>
<keyword evidence="8" id="KW-0238">DNA-binding</keyword>
<keyword evidence="15" id="KW-1185">Reference proteome</keyword>
<dbReference type="Pfam" id="PF01475">
    <property type="entry name" value="FUR"/>
    <property type="match status" value="1"/>
</dbReference>
<dbReference type="GO" id="GO:0008270">
    <property type="term" value="F:zinc ion binding"/>
    <property type="evidence" value="ECO:0007669"/>
    <property type="project" value="TreeGrafter"/>
</dbReference>
<keyword evidence="13" id="KW-0408">Iron</keyword>
<accession>A0A917JCV2</accession>
<dbReference type="InterPro" id="IPR002481">
    <property type="entry name" value="FUR"/>
</dbReference>
<evidence type="ECO:0000313" key="14">
    <source>
        <dbReference type="EMBL" id="GGI64853.1"/>
    </source>
</evidence>
<protein>
    <submittedName>
        <fullName evidence="14">Transcriptional repressor</fullName>
    </submittedName>
</protein>
<organism evidence="14 15">
    <name type="scientific">Enterococcus alcedinis</name>
    <dbReference type="NCBI Taxonomy" id="1274384"/>
    <lineage>
        <taxon>Bacteria</taxon>
        <taxon>Bacillati</taxon>
        <taxon>Bacillota</taxon>
        <taxon>Bacilli</taxon>
        <taxon>Lactobacillales</taxon>
        <taxon>Enterococcaceae</taxon>
        <taxon>Enterococcus</taxon>
    </lineage>
</organism>
<reference evidence="14" key="2">
    <citation type="submission" date="2020-09" db="EMBL/GenBank/DDBJ databases">
        <authorList>
            <person name="Sun Q."/>
            <person name="Sedlacek I."/>
        </authorList>
    </citation>
    <scope>NUCLEOTIDE SEQUENCE</scope>
    <source>
        <strain evidence="14">CCM 8433</strain>
    </source>
</reference>
<dbReference type="GO" id="GO:0045892">
    <property type="term" value="P:negative regulation of DNA-templated transcription"/>
    <property type="evidence" value="ECO:0007669"/>
    <property type="project" value="TreeGrafter"/>
</dbReference>
<feature type="binding site" evidence="12">
    <location>
        <position position="97"/>
    </location>
    <ligand>
        <name>Zn(2+)</name>
        <dbReference type="ChEBI" id="CHEBI:29105"/>
    </ligand>
</feature>
<comment type="subcellular location">
    <subcellularLocation>
        <location evidence="1">Cytoplasm</location>
    </subcellularLocation>
</comment>
<evidence type="ECO:0000256" key="5">
    <source>
        <dbReference type="ARBA" id="ARBA00022723"/>
    </source>
</evidence>
<evidence type="ECO:0000256" key="6">
    <source>
        <dbReference type="ARBA" id="ARBA00022833"/>
    </source>
</evidence>
<dbReference type="InterPro" id="IPR036388">
    <property type="entry name" value="WH-like_DNA-bd_sf"/>
</dbReference>
<dbReference type="GO" id="GO:1900376">
    <property type="term" value="P:regulation of secondary metabolite biosynthetic process"/>
    <property type="evidence" value="ECO:0007669"/>
    <property type="project" value="TreeGrafter"/>
</dbReference>
<evidence type="ECO:0000256" key="8">
    <source>
        <dbReference type="ARBA" id="ARBA00023125"/>
    </source>
</evidence>
<gene>
    <name evidence="14" type="primary">fur2</name>
    <name evidence="14" type="ORF">GCM10011482_05070</name>
</gene>
<dbReference type="Proteomes" id="UP000622610">
    <property type="component" value="Unassembled WGS sequence"/>
</dbReference>
<evidence type="ECO:0000256" key="3">
    <source>
        <dbReference type="ARBA" id="ARBA00022490"/>
    </source>
</evidence>
<keyword evidence="9" id="KW-0804">Transcription</keyword>
<dbReference type="InterPro" id="IPR036390">
    <property type="entry name" value="WH_DNA-bd_sf"/>
</dbReference>
<proteinExistence type="inferred from homology"/>
<evidence type="ECO:0000256" key="10">
    <source>
        <dbReference type="ARBA" id="ARBA00023211"/>
    </source>
</evidence>
<comment type="similarity">
    <text evidence="2">Belongs to the Fur family.</text>
</comment>
<dbReference type="AlphaFoldDB" id="A0A917JCV2"/>
<dbReference type="CDD" id="cd07153">
    <property type="entry name" value="Fur_like"/>
    <property type="match status" value="1"/>
</dbReference>
<evidence type="ECO:0000256" key="12">
    <source>
        <dbReference type="PIRSR" id="PIRSR602481-1"/>
    </source>
</evidence>
<keyword evidence="5 12" id="KW-0479">Metal-binding</keyword>
<keyword evidence="6 12" id="KW-0862">Zinc</keyword>
<keyword evidence="7" id="KW-0805">Transcription regulation</keyword>
<dbReference type="GO" id="GO:0005737">
    <property type="term" value="C:cytoplasm"/>
    <property type="evidence" value="ECO:0007669"/>
    <property type="project" value="UniProtKB-SubCell"/>
</dbReference>
<keyword evidence="3" id="KW-0963">Cytoplasm</keyword>